<organism evidence="1 2">
    <name type="scientific">Trichonephila clavata</name>
    <name type="common">Joro spider</name>
    <name type="synonym">Nephila clavata</name>
    <dbReference type="NCBI Taxonomy" id="2740835"/>
    <lineage>
        <taxon>Eukaryota</taxon>
        <taxon>Metazoa</taxon>
        <taxon>Ecdysozoa</taxon>
        <taxon>Arthropoda</taxon>
        <taxon>Chelicerata</taxon>
        <taxon>Arachnida</taxon>
        <taxon>Araneae</taxon>
        <taxon>Araneomorphae</taxon>
        <taxon>Entelegynae</taxon>
        <taxon>Araneoidea</taxon>
        <taxon>Nephilidae</taxon>
        <taxon>Trichonephila</taxon>
    </lineage>
</organism>
<dbReference type="AlphaFoldDB" id="A0A8X6L5X1"/>
<name>A0A8X6L5X1_TRICU</name>
<dbReference type="Proteomes" id="UP000887116">
    <property type="component" value="Unassembled WGS sequence"/>
</dbReference>
<accession>A0A8X6L5X1</accession>
<evidence type="ECO:0000313" key="2">
    <source>
        <dbReference type="Proteomes" id="UP000887116"/>
    </source>
</evidence>
<gene>
    <name evidence="1" type="primary">AVEN_171218_1</name>
    <name evidence="1" type="ORF">TNCT_592141</name>
</gene>
<sequence>MSSVLNPQYSPENYATLLQTAEVQLINGCNKVIARLLLDSGSQKSFIRNDLKNALNLKPVRQETLLIYTFSNRKPLEKTFEVVNLTLTSRFPPFQSLNIEALVTDEITGAEIYSDSTPKLLRNLIPSGCQMADSFQKGPINILLSANFLVNSITGEPTKINKNLFRLPTLFGETLIGQLADPRKVKHASVSYISCTEVQNDWKRLWEVQTFLLGDESTRGYGTRNSLNDFGKEIKKENGRCEVPLQLKTNGIQEHLGSNFEVTEKRFILGFNKDELLFERYNLVMKKHKKQGVIEKCKEIEHLQNLEIPRYYYSPTSLININELQLHVFSDASPKSFGAVAYLRYKISDNNFNTRFVISKSRVAPIKKITLSRLEFMGAVVAARLVKYLKRIFKDINRIILWR</sequence>
<reference evidence="1" key="1">
    <citation type="submission" date="2020-07" db="EMBL/GenBank/DDBJ databases">
        <title>Multicomponent nature underlies the extraordinary mechanical properties of spider dragline silk.</title>
        <authorList>
            <person name="Kono N."/>
            <person name="Nakamura H."/>
            <person name="Mori M."/>
            <person name="Yoshida Y."/>
            <person name="Ohtoshi R."/>
            <person name="Malay A.D."/>
            <person name="Moran D.A.P."/>
            <person name="Tomita M."/>
            <person name="Numata K."/>
            <person name="Arakawa K."/>
        </authorList>
    </citation>
    <scope>NUCLEOTIDE SEQUENCE</scope>
</reference>
<dbReference type="EMBL" id="BMAO01024612">
    <property type="protein sequence ID" value="GFQ96526.1"/>
    <property type="molecule type" value="Genomic_DNA"/>
</dbReference>
<dbReference type="OrthoDB" id="5976685at2759"/>
<dbReference type="Pfam" id="PF05380">
    <property type="entry name" value="Peptidase_A17"/>
    <property type="match status" value="1"/>
</dbReference>
<dbReference type="InterPro" id="IPR008042">
    <property type="entry name" value="Retrotrans_Pao"/>
</dbReference>
<evidence type="ECO:0000313" key="1">
    <source>
        <dbReference type="EMBL" id="GFQ96526.1"/>
    </source>
</evidence>
<keyword evidence="2" id="KW-1185">Reference proteome</keyword>
<dbReference type="PANTHER" id="PTHR47331">
    <property type="entry name" value="PHD-TYPE DOMAIN-CONTAINING PROTEIN"/>
    <property type="match status" value="1"/>
</dbReference>
<protein>
    <submittedName>
        <fullName evidence="1">Integrase catalytic domain-containing protein</fullName>
    </submittedName>
</protein>
<proteinExistence type="predicted"/>
<dbReference type="PANTHER" id="PTHR47331:SF6">
    <property type="entry name" value="DOUBLECORTIN DOMAIN-CONTAINING PROTEIN"/>
    <property type="match status" value="1"/>
</dbReference>
<comment type="caution">
    <text evidence="1">The sequence shown here is derived from an EMBL/GenBank/DDBJ whole genome shotgun (WGS) entry which is preliminary data.</text>
</comment>